<comment type="similarity">
    <text evidence="1">Belongs to the HAD-like hydrolase superfamily.</text>
</comment>
<keyword evidence="2" id="KW-0378">Hydrolase</keyword>
<dbReference type="PRINTS" id="PR00413">
    <property type="entry name" value="HADHALOGNASE"/>
</dbReference>
<dbReference type="Gene3D" id="1.10.150.240">
    <property type="entry name" value="Putative phosphatase, domain 2"/>
    <property type="match status" value="1"/>
</dbReference>
<evidence type="ECO:0000256" key="1">
    <source>
        <dbReference type="ARBA" id="ARBA00007958"/>
    </source>
</evidence>
<dbReference type="NCBIfam" id="TIGR01549">
    <property type="entry name" value="HAD-SF-IA-v1"/>
    <property type="match status" value="1"/>
</dbReference>
<protein>
    <submittedName>
        <fullName evidence="2">HAD family hydrolase</fullName>
    </submittedName>
</protein>
<dbReference type="Proteomes" id="UP001595921">
    <property type="component" value="Unassembled WGS sequence"/>
</dbReference>
<dbReference type="InterPro" id="IPR023198">
    <property type="entry name" value="PGP-like_dom2"/>
</dbReference>
<dbReference type="PANTHER" id="PTHR43481:SF4">
    <property type="entry name" value="GLYCEROL-1-PHOSPHATE PHOSPHOHYDROLASE 1-RELATED"/>
    <property type="match status" value="1"/>
</dbReference>
<dbReference type="RefSeq" id="WP_267621145.1">
    <property type="nucleotide sequence ID" value="NZ_JAODIW010000006.1"/>
</dbReference>
<keyword evidence="3" id="KW-1185">Reference proteome</keyword>
<dbReference type="GO" id="GO:0016791">
    <property type="term" value="F:phosphatase activity"/>
    <property type="evidence" value="ECO:0007669"/>
    <property type="project" value="UniProtKB-ARBA"/>
</dbReference>
<dbReference type="AlphaFoldDB" id="A0ABD5PGC6"/>
<sequence>MSESGPEVRGEADQHDPLVAGAEAVLFDMDGVIVDSEAYWLAFEDEELFPNALAEPYPDNEEITGMNFREIYDYLDANYEVTTTREAFVERYHETARGIYADDVALMPGFVDLVSTLRERGLRVGIVSSSPPEWIQVVVDRFDLGPFDVVRSADAIDGPGKPEPDVYEHAAADLDADPARCVVVEDSATGSRAAERAGMVVVGYRTEVNAEADLPAADVVVDGPEALRTALLDGD</sequence>
<dbReference type="InterPro" id="IPR006439">
    <property type="entry name" value="HAD-SF_hydro_IA"/>
</dbReference>
<dbReference type="InterPro" id="IPR051806">
    <property type="entry name" value="HAD-like_SPP"/>
</dbReference>
<evidence type="ECO:0000313" key="3">
    <source>
        <dbReference type="Proteomes" id="UP001595921"/>
    </source>
</evidence>
<gene>
    <name evidence="2" type="ORF">ACFO0N_18045</name>
</gene>
<name>A0ABD5PGC6_9EURY</name>
<dbReference type="NCBIfam" id="TIGR01509">
    <property type="entry name" value="HAD-SF-IA-v3"/>
    <property type="match status" value="1"/>
</dbReference>
<proteinExistence type="inferred from homology"/>
<reference evidence="2 3" key="1">
    <citation type="journal article" date="2019" name="Int. J. Syst. Evol. Microbiol.">
        <title>The Global Catalogue of Microorganisms (GCM) 10K type strain sequencing project: providing services to taxonomists for standard genome sequencing and annotation.</title>
        <authorList>
            <consortium name="The Broad Institute Genomics Platform"/>
            <consortium name="The Broad Institute Genome Sequencing Center for Infectious Disease"/>
            <person name="Wu L."/>
            <person name="Ma J."/>
        </authorList>
    </citation>
    <scope>NUCLEOTIDE SEQUENCE [LARGE SCALE GENOMIC DNA]</scope>
    <source>
        <strain evidence="2 3">CGMCC 1.12553</strain>
    </source>
</reference>
<dbReference type="InterPro" id="IPR036412">
    <property type="entry name" value="HAD-like_sf"/>
</dbReference>
<dbReference type="SUPFAM" id="SSF56784">
    <property type="entry name" value="HAD-like"/>
    <property type="match status" value="1"/>
</dbReference>
<comment type="caution">
    <text evidence="2">The sequence shown here is derived from an EMBL/GenBank/DDBJ whole genome shotgun (WGS) entry which is preliminary data.</text>
</comment>
<organism evidence="2 3">
    <name type="scientific">Halobium salinum</name>
    <dbReference type="NCBI Taxonomy" id="1364940"/>
    <lineage>
        <taxon>Archaea</taxon>
        <taxon>Methanobacteriati</taxon>
        <taxon>Methanobacteriota</taxon>
        <taxon>Stenosarchaea group</taxon>
        <taxon>Halobacteria</taxon>
        <taxon>Halobacteriales</taxon>
        <taxon>Haloferacaceae</taxon>
        <taxon>Halobium</taxon>
    </lineage>
</organism>
<dbReference type="SFLD" id="SFLDS00003">
    <property type="entry name" value="Haloacid_Dehalogenase"/>
    <property type="match status" value="1"/>
</dbReference>
<dbReference type="InterPro" id="IPR023214">
    <property type="entry name" value="HAD_sf"/>
</dbReference>
<dbReference type="EMBL" id="JBHSDS010000008">
    <property type="protein sequence ID" value="MFC4359851.1"/>
    <property type="molecule type" value="Genomic_DNA"/>
</dbReference>
<dbReference type="PANTHER" id="PTHR43481">
    <property type="entry name" value="FRUCTOSE-1-PHOSPHATE PHOSPHATASE"/>
    <property type="match status" value="1"/>
</dbReference>
<accession>A0ABD5PGC6</accession>
<dbReference type="Gene3D" id="3.40.50.1000">
    <property type="entry name" value="HAD superfamily/HAD-like"/>
    <property type="match status" value="1"/>
</dbReference>
<evidence type="ECO:0000313" key="2">
    <source>
        <dbReference type="EMBL" id="MFC4359851.1"/>
    </source>
</evidence>
<dbReference type="Pfam" id="PF00702">
    <property type="entry name" value="Hydrolase"/>
    <property type="match status" value="1"/>
</dbReference>
<dbReference type="SFLD" id="SFLDG01129">
    <property type="entry name" value="C1.5:_HAD__Beta-PGM__Phosphata"/>
    <property type="match status" value="1"/>
</dbReference>